<gene>
    <name evidence="1" type="ORF">Pint_02276</name>
</gene>
<keyword evidence="2" id="KW-1185">Reference proteome</keyword>
<accession>A0ACC0ZMR0</accession>
<organism evidence="1 2">
    <name type="scientific">Pistacia integerrima</name>
    <dbReference type="NCBI Taxonomy" id="434235"/>
    <lineage>
        <taxon>Eukaryota</taxon>
        <taxon>Viridiplantae</taxon>
        <taxon>Streptophyta</taxon>
        <taxon>Embryophyta</taxon>
        <taxon>Tracheophyta</taxon>
        <taxon>Spermatophyta</taxon>
        <taxon>Magnoliopsida</taxon>
        <taxon>eudicotyledons</taxon>
        <taxon>Gunneridae</taxon>
        <taxon>Pentapetalae</taxon>
        <taxon>rosids</taxon>
        <taxon>malvids</taxon>
        <taxon>Sapindales</taxon>
        <taxon>Anacardiaceae</taxon>
        <taxon>Pistacia</taxon>
    </lineage>
</organism>
<proteinExistence type="predicted"/>
<reference evidence="2" key="1">
    <citation type="journal article" date="2023" name="G3 (Bethesda)">
        <title>Genome assembly and association tests identify interacting loci associated with vigor, precocity, and sex in interspecific pistachio rootstocks.</title>
        <authorList>
            <person name="Palmer W."/>
            <person name="Jacygrad E."/>
            <person name="Sagayaradj S."/>
            <person name="Cavanaugh K."/>
            <person name="Han R."/>
            <person name="Bertier L."/>
            <person name="Beede B."/>
            <person name="Kafkas S."/>
            <person name="Golino D."/>
            <person name="Preece J."/>
            <person name="Michelmore R."/>
        </authorList>
    </citation>
    <scope>NUCLEOTIDE SEQUENCE [LARGE SCALE GENOMIC DNA]</scope>
</reference>
<dbReference type="Proteomes" id="UP001163603">
    <property type="component" value="Chromosome 1"/>
</dbReference>
<comment type="caution">
    <text evidence="1">The sequence shown here is derived from an EMBL/GenBank/DDBJ whole genome shotgun (WGS) entry which is preliminary data.</text>
</comment>
<dbReference type="EMBL" id="CM047736">
    <property type="protein sequence ID" value="KAJ0053134.1"/>
    <property type="molecule type" value="Genomic_DNA"/>
</dbReference>
<evidence type="ECO:0000313" key="1">
    <source>
        <dbReference type="EMBL" id="KAJ0053134.1"/>
    </source>
</evidence>
<sequence length="52" mass="5731">MLGTVIFSWAFSCNRLHSLVGLVVTNLYGLLVVTNLYGLLVVYKSVKSTLVK</sequence>
<name>A0ACC0ZMR0_9ROSI</name>
<evidence type="ECO:0000313" key="2">
    <source>
        <dbReference type="Proteomes" id="UP001163603"/>
    </source>
</evidence>
<protein>
    <submittedName>
        <fullName evidence="1">Uncharacterized protein</fullName>
    </submittedName>
</protein>